<evidence type="ECO:0000259" key="1">
    <source>
        <dbReference type="Pfam" id="PF26634"/>
    </source>
</evidence>
<reference evidence="2 3" key="1">
    <citation type="submission" date="2020-02" db="EMBL/GenBank/DDBJ databases">
        <authorList>
            <person name="Ferguson B K."/>
        </authorList>
    </citation>
    <scope>NUCLEOTIDE SEQUENCE [LARGE SCALE GENOMIC DNA]</scope>
</reference>
<keyword evidence="3" id="KW-1185">Reference proteome</keyword>
<protein>
    <recommendedName>
        <fullName evidence="1">DUF8207 domain-containing protein</fullName>
    </recommendedName>
</protein>
<gene>
    <name evidence="2" type="ORF">TBRA_LOCUS14783</name>
</gene>
<proteinExistence type="predicted"/>
<dbReference type="PANTHER" id="PTHR35374">
    <property type="entry name" value="CYCLIN-DEPENDENT KINASE 11A-LIKE"/>
    <property type="match status" value="1"/>
</dbReference>
<evidence type="ECO:0000313" key="3">
    <source>
        <dbReference type="Proteomes" id="UP000479190"/>
    </source>
</evidence>
<dbReference type="Proteomes" id="UP000479190">
    <property type="component" value="Unassembled WGS sequence"/>
</dbReference>
<dbReference type="InterPro" id="IPR058520">
    <property type="entry name" value="DUF8207"/>
</dbReference>
<organism evidence="2 3">
    <name type="scientific">Trichogramma brassicae</name>
    <dbReference type="NCBI Taxonomy" id="86971"/>
    <lineage>
        <taxon>Eukaryota</taxon>
        <taxon>Metazoa</taxon>
        <taxon>Ecdysozoa</taxon>
        <taxon>Arthropoda</taxon>
        <taxon>Hexapoda</taxon>
        <taxon>Insecta</taxon>
        <taxon>Pterygota</taxon>
        <taxon>Neoptera</taxon>
        <taxon>Endopterygota</taxon>
        <taxon>Hymenoptera</taxon>
        <taxon>Apocrita</taxon>
        <taxon>Proctotrupomorpha</taxon>
        <taxon>Chalcidoidea</taxon>
        <taxon>Trichogrammatidae</taxon>
        <taxon>Trichogramma</taxon>
    </lineage>
</organism>
<dbReference type="EMBL" id="CADCXV010001282">
    <property type="protein sequence ID" value="CAB0043195.1"/>
    <property type="molecule type" value="Genomic_DNA"/>
</dbReference>
<accession>A0A6H5J0T0</accession>
<name>A0A6H5J0T0_9HYME</name>
<evidence type="ECO:0000313" key="2">
    <source>
        <dbReference type="EMBL" id="CAB0043195.1"/>
    </source>
</evidence>
<dbReference type="Pfam" id="PF26634">
    <property type="entry name" value="DUF8207"/>
    <property type="match status" value="1"/>
</dbReference>
<sequence>MERCMNAALRFVTGVSRFDHITPSYVACGLLKYRRRRDYTSRCVCWRQLFGGGGPAYLADRLSFVRRDAPRIAPSVPPGAENPMGLPLVACRARSSCIPPDCGMICLGTCRLGTATRPSGQYHCTHYRASMFEREQKILHELVKSCEAIRRKALMLKRGRDETVKTVTETFKPIIKPLNKLVTLSEENSQLVNKKKKLVQPTVKSDQNLKVEDSENVQTLKLENIKEESSIPEENTDRVAEDEEGAAAAWTPKVEDKMIKDYLSMVKMQSNELDKLYGVREENNEYLLGKSLISIDGDKVYIGDEPYIKSKGLLELLFKRNPDSKHITNTNMKTYKEILDSTNVHRKGFTDDGDLRAVHRRIWRPGSPLSLAVVIKAAEDRAWTCPSPLRDSAACRVPFLSNAANLWNALPHEMRVLYCSTGFGKIMLQYYLRNNIVT</sequence>
<dbReference type="AlphaFoldDB" id="A0A6H5J0T0"/>
<feature type="domain" description="DUF8207" evidence="1">
    <location>
        <begin position="273"/>
        <end position="358"/>
    </location>
</feature>
<dbReference type="OrthoDB" id="7694400at2759"/>
<dbReference type="PANTHER" id="PTHR35374:SF1">
    <property type="entry name" value="PROTEIN KINASE DOMAIN-CONTAINING PROTEIN"/>
    <property type="match status" value="1"/>
</dbReference>